<dbReference type="InterPro" id="IPR000182">
    <property type="entry name" value="GNAT_dom"/>
</dbReference>
<dbReference type="AlphaFoldDB" id="A0A081MZB0"/>
<dbReference type="STRING" id="1137799.GZ78_28725"/>
<comment type="caution">
    <text evidence="2">The sequence shown here is derived from an EMBL/GenBank/DDBJ whole genome shotgun (WGS) entry which is preliminary data.</text>
</comment>
<sequence>MKIDKDKFINAGMNYIYELDQYPRSSVKSQVTKEFDELLELNDSAVLLSRLDYIGIGEASDYLNHLIETDEGSVIAGIRHLGGDKEKPFVFVWPSFKINSIRKIIHNISPYFEIFKPDHYCYWSRPDCNDSGEVVVQQRFIGRIAEMHKSDFFLLKPESYYEWYKSEYDQFHKDNPEYINRIQVNSKEVMDSSQKEGLLYLYTQGVDKLGLIAGENDTFLDEKSIYINELLIAHNYRGKGYANNLLSSFIALLDAEYLICDIDSDNIPSTKAALRSGQSVFSQEVFVSVS</sequence>
<organism evidence="2 3">
    <name type="scientific">Endozoicomonas numazuensis</name>
    <dbReference type="NCBI Taxonomy" id="1137799"/>
    <lineage>
        <taxon>Bacteria</taxon>
        <taxon>Pseudomonadati</taxon>
        <taxon>Pseudomonadota</taxon>
        <taxon>Gammaproteobacteria</taxon>
        <taxon>Oceanospirillales</taxon>
        <taxon>Endozoicomonadaceae</taxon>
        <taxon>Endozoicomonas</taxon>
    </lineage>
</organism>
<gene>
    <name evidence="2" type="ORF">GZ78_28725</name>
</gene>
<protein>
    <recommendedName>
        <fullName evidence="1">N-acetyltransferase domain-containing protein</fullName>
    </recommendedName>
</protein>
<dbReference type="RefSeq" id="WP_034843258.1">
    <property type="nucleotide sequence ID" value="NZ_JOKH01000014.1"/>
</dbReference>
<name>A0A081MZB0_9GAMM</name>
<dbReference type="eggNOG" id="ENOG50332WT">
    <property type="taxonomic scope" value="Bacteria"/>
</dbReference>
<proteinExistence type="predicted"/>
<evidence type="ECO:0000313" key="3">
    <source>
        <dbReference type="Proteomes" id="UP000028073"/>
    </source>
</evidence>
<evidence type="ECO:0000259" key="1">
    <source>
        <dbReference type="Pfam" id="PF00583"/>
    </source>
</evidence>
<dbReference type="Pfam" id="PF00583">
    <property type="entry name" value="Acetyltransf_1"/>
    <property type="match status" value="1"/>
</dbReference>
<dbReference type="Proteomes" id="UP000028073">
    <property type="component" value="Unassembled WGS sequence"/>
</dbReference>
<dbReference type="EMBL" id="JOKH01000014">
    <property type="protein sequence ID" value="KEQ11533.1"/>
    <property type="molecule type" value="Genomic_DNA"/>
</dbReference>
<dbReference type="SUPFAM" id="SSF55729">
    <property type="entry name" value="Acyl-CoA N-acyltransferases (Nat)"/>
    <property type="match status" value="1"/>
</dbReference>
<keyword evidence="3" id="KW-1185">Reference proteome</keyword>
<feature type="domain" description="N-acetyltransferase" evidence="1">
    <location>
        <begin position="160"/>
        <end position="272"/>
    </location>
</feature>
<accession>A0A081MZB0</accession>
<evidence type="ECO:0000313" key="2">
    <source>
        <dbReference type="EMBL" id="KEQ11533.1"/>
    </source>
</evidence>
<dbReference type="InterPro" id="IPR016181">
    <property type="entry name" value="Acyl_CoA_acyltransferase"/>
</dbReference>
<dbReference type="OrthoDB" id="5292752at2"/>
<dbReference type="Gene3D" id="3.40.630.30">
    <property type="match status" value="1"/>
</dbReference>
<reference evidence="2 3" key="1">
    <citation type="submission" date="2014-06" db="EMBL/GenBank/DDBJ databases">
        <title>Whole Genome Sequences of Three Symbiotic Endozoicomonas Bacteria.</title>
        <authorList>
            <person name="Neave M.J."/>
            <person name="Apprill A."/>
            <person name="Voolstra C.R."/>
        </authorList>
    </citation>
    <scope>NUCLEOTIDE SEQUENCE [LARGE SCALE GENOMIC DNA]</scope>
    <source>
        <strain evidence="2 3">DSM 25634</strain>
    </source>
</reference>
<dbReference type="GO" id="GO:0016747">
    <property type="term" value="F:acyltransferase activity, transferring groups other than amino-acyl groups"/>
    <property type="evidence" value="ECO:0007669"/>
    <property type="project" value="InterPro"/>
</dbReference>